<dbReference type="AlphaFoldDB" id="A0A0L0TBS4"/>
<evidence type="ECO:0000313" key="3">
    <source>
        <dbReference type="Proteomes" id="UP000054350"/>
    </source>
</evidence>
<name>A0A0L0TBS4_ALLM3</name>
<evidence type="ECO:0000256" key="1">
    <source>
        <dbReference type="SAM" id="MobiDB-lite"/>
    </source>
</evidence>
<sequence>MKGDLFRSPAAAAALVATAPGRKRPPTESGSGLGDEPAGSATKKPRMAPPRGGNGPATAMAAQVDVPPLTKEMILDLVRAKKLTANQLIEELGRDRLRGPNRQFLVTTVKKYTIRGPGGVLVLRETPKA</sequence>
<evidence type="ECO:0000313" key="2">
    <source>
        <dbReference type="EMBL" id="KNE72212.1"/>
    </source>
</evidence>
<dbReference type="EMBL" id="GG745378">
    <property type="protein sequence ID" value="KNE72212.1"/>
    <property type="molecule type" value="Genomic_DNA"/>
</dbReference>
<keyword evidence="3" id="KW-1185">Reference proteome</keyword>
<reference evidence="3" key="2">
    <citation type="submission" date="2009-11" db="EMBL/GenBank/DDBJ databases">
        <title>The Genome Sequence of Allomyces macrogynus strain ATCC 38327.</title>
        <authorList>
            <consortium name="The Broad Institute Genome Sequencing Platform"/>
            <person name="Russ C."/>
            <person name="Cuomo C."/>
            <person name="Shea T."/>
            <person name="Young S.K."/>
            <person name="Zeng Q."/>
            <person name="Koehrsen M."/>
            <person name="Haas B."/>
            <person name="Borodovsky M."/>
            <person name="Guigo R."/>
            <person name="Alvarado L."/>
            <person name="Berlin A."/>
            <person name="Borenstein D."/>
            <person name="Chen Z."/>
            <person name="Engels R."/>
            <person name="Freedman E."/>
            <person name="Gellesch M."/>
            <person name="Goldberg J."/>
            <person name="Griggs A."/>
            <person name="Gujja S."/>
            <person name="Heiman D."/>
            <person name="Hepburn T."/>
            <person name="Howarth C."/>
            <person name="Jen D."/>
            <person name="Larson L."/>
            <person name="Lewis B."/>
            <person name="Mehta T."/>
            <person name="Park D."/>
            <person name="Pearson M."/>
            <person name="Roberts A."/>
            <person name="Saif S."/>
            <person name="Shenoy N."/>
            <person name="Sisk P."/>
            <person name="Stolte C."/>
            <person name="Sykes S."/>
            <person name="Walk T."/>
            <person name="White J."/>
            <person name="Yandava C."/>
            <person name="Burger G."/>
            <person name="Gray M.W."/>
            <person name="Holland P.W.H."/>
            <person name="King N."/>
            <person name="Lang F.B.F."/>
            <person name="Roger A.J."/>
            <person name="Ruiz-Trillo I."/>
            <person name="Lander E."/>
            <person name="Nusbaum C."/>
        </authorList>
    </citation>
    <scope>NUCLEOTIDE SEQUENCE [LARGE SCALE GENOMIC DNA]</scope>
    <source>
        <strain evidence="3">ATCC 38327</strain>
    </source>
</reference>
<accession>A0A0L0TBS4</accession>
<reference evidence="2 3" key="1">
    <citation type="submission" date="2009-11" db="EMBL/GenBank/DDBJ databases">
        <title>Annotation of Allomyces macrogynus ATCC 38327.</title>
        <authorList>
            <consortium name="The Broad Institute Genome Sequencing Platform"/>
            <person name="Russ C."/>
            <person name="Cuomo C."/>
            <person name="Burger G."/>
            <person name="Gray M.W."/>
            <person name="Holland P.W.H."/>
            <person name="King N."/>
            <person name="Lang F.B.F."/>
            <person name="Roger A.J."/>
            <person name="Ruiz-Trillo I."/>
            <person name="Young S.K."/>
            <person name="Zeng Q."/>
            <person name="Gargeya S."/>
            <person name="Fitzgerald M."/>
            <person name="Haas B."/>
            <person name="Abouelleil A."/>
            <person name="Alvarado L."/>
            <person name="Arachchi H.M."/>
            <person name="Berlin A."/>
            <person name="Chapman S.B."/>
            <person name="Gearin G."/>
            <person name="Goldberg J."/>
            <person name="Griggs A."/>
            <person name="Gujja S."/>
            <person name="Hansen M."/>
            <person name="Heiman D."/>
            <person name="Howarth C."/>
            <person name="Larimer J."/>
            <person name="Lui A."/>
            <person name="MacDonald P.J.P."/>
            <person name="McCowen C."/>
            <person name="Montmayeur A."/>
            <person name="Murphy C."/>
            <person name="Neiman D."/>
            <person name="Pearson M."/>
            <person name="Priest M."/>
            <person name="Roberts A."/>
            <person name="Saif S."/>
            <person name="Shea T."/>
            <person name="Sisk P."/>
            <person name="Stolte C."/>
            <person name="Sykes S."/>
            <person name="Wortman J."/>
            <person name="Nusbaum C."/>
            <person name="Birren B."/>
        </authorList>
    </citation>
    <scope>NUCLEOTIDE SEQUENCE [LARGE SCALE GENOMIC DNA]</scope>
    <source>
        <strain evidence="2 3">ATCC 38327</strain>
    </source>
</reference>
<dbReference type="VEuPathDB" id="FungiDB:AMAG_16695"/>
<gene>
    <name evidence="2" type="ORF">AMAG_16695</name>
</gene>
<dbReference type="Proteomes" id="UP000054350">
    <property type="component" value="Unassembled WGS sequence"/>
</dbReference>
<proteinExistence type="predicted"/>
<organism evidence="2 3">
    <name type="scientific">Allomyces macrogynus (strain ATCC 38327)</name>
    <name type="common">Allomyces javanicus var. macrogynus</name>
    <dbReference type="NCBI Taxonomy" id="578462"/>
    <lineage>
        <taxon>Eukaryota</taxon>
        <taxon>Fungi</taxon>
        <taxon>Fungi incertae sedis</taxon>
        <taxon>Blastocladiomycota</taxon>
        <taxon>Blastocladiomycetes</taxon>
        <taxon>Blastocladiales</taxon>
        <taxon>Blastocladiaceae</taxon>
        <taxon>Allomyces</taxon>
    </lineage>
</organism>
<protein>
    <submittedName>
        <fullName evidence="2">Uncharacterized protein</fullName>
    </submittedName>
</protein>
<feature type="region of interest" description="Disordered" evidence="1">
    <location>
        <begin position="15"/>
        <end position="60"/>
    </location>
</feature>